<dbReference type="AlphaFoldDB" id="A0A2K3JWE7"/>
<organism evidence="1 2">
    <name type="scientific">Trifolium pratense</name>
    <name type="common">Red clover</name>
    <dbReference type="NCBI Taxonomy" id="57577"/>
    <lineage>
        <taxon>Eukaryota</taxon>
        <taxon>Viridiplantae</taxon>
        <taxon>Streptophyta</taxon>
        <taxon>Embryophyta</taxon>
        <taxon>Tracheophyta</taxon>
        <taxon>Spermatophyta</taxon>
        <taxon>Magnoliopsida</taxon>
        <taxon>eudicotyledons</taxon>
        <taxon>Gunneridae</taxon>
        <taxon>Pentapetalae</taxon>
        <taxon>rosids</taxon>
        <taxon>fabids</taxon>
        <taxon>Fabales</taxon>
        <taxon>Fabaceae</taxon>
        <taxon>Papilionoideae</taxon>
        <taxon>50 kb inversion clade</taxon>
        <taxon>NPAAA clade</taxon>
        <taxon>Hologalegina</taxon>
        <taxon>IRL clade</taxon>
        <taxon>Trifolieae</taxon>
        <taxon>Trifolium</taxon>
    </lineage>
</organism>
<name>A0A2K3JWE7_TRIPR</name>
<comment type="caution">
    <text evidence="1">The sequence shown here is derived from an EMBL/GenBank/DDBJ whole genome shotgun (WGS) entry which is preliminary data.</text>
</comment>
<reference evidence="1 2" key="1">
    <citation type="journal article" date="2014" name="Am. J. Bot.">
        <title>Genome assembly and annotation for red clover (Trifolium pratense; Fabaceae).</title>
        <authorList>
            <person name="Istvanek J."/>
            <person name="Jaros M."/>
            <person name="Krenek A."/>
            <person name="Repkova J."/>
        </authorList>
    </citation>
    <scope>NUCLEOTIDE SEQUENCE [LARGE SCALE GENOMIC DNA]</scope>
    <source>
        <strain evidence="2">cv. Tatra</strain>
        <tissue evidence="1">Young leaves</tissue>
    </source>
</reference>
<reference evidence="1 2" key="2">
    <citation type="journal article" date="2017" name="Front. Plant Sci.">
        <title>Gene Classification and Mining of Molecular Markers Useful in Red Clover (Trifolium pratense) Breeding.</title>
        <authorList>
            <person name="Istvanek J."/>
            <person name="Dluhosova J."/>
            <person name="Dluhos P."/>
            <person name="Patkova L."/>
            <person name="Nedelnik J."/>
            <person name="Repkova J."/>
        </authorList>
    </citation>
    <scope>NUCLEOTIDE SEQUENCE [LARGE SCALE GENOMIC DNA]</scope>
    <source>
        <strain evidence="2">cv. Tatra</strain>
        <tissue evidence="1">Young leaves</tissue>
    </source>
</reference>
<protein>
    <submittedName>
        <fullName evidence="1">Uncharacterized protein</fullName>
    </submittedName>
</protein>
<proteinExistence type="predicted"/>
<sequence length="41" mass="4593">RRACSSSLIRVRSALQIEFVGVNGFSSKFKEQSCSIDDKSR</sequence>
<dbReference type="Proteomes" id="UP000236291">
    <property type="component" value="Unassembled WGS sequence"/>
</dbReference>
<evidence type="ECO:0000313" key="1">
    <source>
        <dbReference type="EMBL" id="PNX58367.1"/>
    </source>
</evidence>
<accession>A0A2K3JWE7</accession>
<feature type="non-terminal residue" evidence="1">
    <location>
        <position position="1"/>
    </location>
</feature>
<evidence type="ECO:0000313" key="2">
    <source>
        <dbReference type="Proteomes" id="UP000236291"/>
    </source>
</evidence>
<gene>
    <name evidence="1" type="ORF">L195_g059156</name>
</gene>
<dbReference type="EMBL" id="ASHM01127353">
    <property type="protein sequence ID" value="PNX58367.1"/>
    <property type="molecule type" value="Genomic_DNA"/>
</dbReference>